<protein>
    <submittedName>
        <fullName evidence="1">Uncharacterized protein</fullName>
    </submittedName>
</protein>
<reference evidence="1" key="1">
    <citation type="submission" date="2020-05" db="EMBL/GenBank/DDBJ databases">
        <title>Large-scale comparative analyses of tick genomes elucidate their genetic diversity and vector capacities.</title>
        <authorList>
            <person name="Jia N."/>
            <person name="Wang J."/>
            <person name="Shi W."/>
            <person name="Du L."/>
            <person name="Sun Y."/>
            <person name="Zhan W."/>
            <person name="Jiang J."/>
            <person name="Wang Q."/>
            <person name="Zhang B."/>
            <person name="Ji P."/>
            <person name="Sakyi L.B."/>
            <person name="Cui X."/>
            <person name="Yuan T."/>
            <person name="Jiang B."/>
            <person name="Yang W."/>
            <person name="Lam T.T.-Y."/>
            <person name="Chang Q."/>
            <person name="Ding S."/>
            <person name="Wang X."/>
            <person name="Zhu J."/>
            <person name="Ruan X."/>
            <person name="Zhao L."/>
            <person name="Wei J."/>
            <person name="Que T."/>
            <person name="Du C."/>
            <person name="Cheng J."/>
            <person name="Dai P."/>
            <person name="Han X."/>
            <person name="Huang E."/>
            <person name="Gao Y."/>
            <person name="Liu J."/>
            <person name="Shao H."/>
            <person name="Ye R."/>
            <person name="Li L."/>
            <person name="Wei W."/>
            <person name="Wang X."/>
            <person name="Wang C."/>
            <person name="Yang T."/>
            <person name="Huo Q."/>
            <person name="Li W."/>
            <person name="Guo W."/>
            <person name="Chen H."/>
            <person name="Zhou L."/>
            <person name="Ni X."/>
            <person name="Tian J."/>
            <person name="Zhou Y."/>
            <person name="Sheng Y."/>
            <person name="Liu T."/>
            <person name="Pan Y."/>
            <person name="Xia L."/>
            <person name="Li J."/>
            <person name="Zhao F."/>
            <person name="Cao W."/>
        </authorList>
    </citation>
    <scope>NUCLEOTIDE SEQUENCE</scope>
    <source>
        <strain evidence="1">Dsil-2018</strain>
    </source>
</reference>
<organism evidence="1 2">
    <name type="scientific">Dermacentor silvarum</name>
    <name type="common">Tick</name>
    <dbReference type="NCBI Taxonomy" id="543639"/>
    <lineage>
        <taxon>Eukaryota</taxon>
        <taxon>Metazoa</taxon>
        <taxon>Ecdysozoa</taxon>
        <taxon>Arthropoda</taxon>
        <taxon>Chelicerata</taxon>
        <taxon>Arachnida</taxon>
        <taxon>Acari</taxon>
        <taxon>Parasitiformes</taxon>
        <taxon>Ixodida</taxon>
        <taxon>Ixodoidea</taxon>
        <taxon>Ixodidae</taxon>
        <taxon>Rhipicephalinae</taxon>
        <taxon>Dermacentor</taxon>
    </lineage>
</organism>
<dbReference type="Proteomes" id="UP000821865">
    <property type="component" value="Chromosome 8"/>
</dbReference>
<gene>
    <name evidence="1" type="ORF">HPB49_021759</name>
</gene>
<comment type="caution">
    <text evidence="1">The sequence shown here is derived from an EMBL/GenBank/DDBJ whole genome shotgun (WGS) entry which is preliminary data.</text>
</comment>
<evidence type="ECO:0000313" key="2">
    <source>
        <dbReference type="Proteomes" id="UP000821865"/>
    </source>
</evidence>
<proteinExistence type="predicted"/>
<sequence length="555" mass="58668">MYSAVYEVAPLSAVQRSGDTSATLTPRTMALRLVLTGLTLALVVRADFHEDHFRLGDAGSLRPAAPYDADRQRALLEGPFHRAPVQQLSLASPTNGSGAAFDVGKAPTQQNPAAVPNAPAAAGVPAPNGSAVAGAASAHKSFFERSPVNPVFGLEQQPDSDEASKQLLEQDIGKLQRRKFRMRRHKGFKAGARKVRKLVEEDMGPAGVAQEAYAQQRPDQAASASRLEALAGLKVEYARAYIAAEEPEADSGPMELLCTVGYKDYASITWTVNGRPLENFIDRSTLSTVKNDVPVKVSKITINQLERLPSDNGKFVFECTALVDAQVTKATIALGSIIEDTCTSNAQCEPRGASCSEGHCLCKPSQPVSLKSKHLTCRAAAGLGWPCDYSEQCVFAQPNAVCTDRLICDCALGFVRSLDGKTCDKLQTTAGNLIGQPCKANSECHAAGAACLKDVCACANNSVERGGMCLPEEHLKMQAGVQGPNFLAADDGIKTLHNDTRITVAAAMFNEAGDKKESTLAPALGVPVRSSAGGLASPAILAAALSLAALLIRRR</sequence>
<name>A0ACB8CBJ4_DERSI</name>
<dbReference type="EMBL" id="CM023477">
    <property type="protein sequence ID" value="KAH7938225.1"/>
    <property type="molecule type" value="Genomic_DNA"/>
</dbReference>
<keyword evidence="2" id="KW-1185">Reference proteome</keyword>
<evidence type="ECO:0000313" key="1">
    <source>
        <dbReference type="EMBL" id="KAH7938225.1"/>
    </source>
</evidence>
<accession>A0ACB8CBJ4</accession>